<dbReference type="Pfam" id="PF07858">
    <property type="entry name" value="LEH"/>
    <property type="match status" value="1"/>
</dbReference>
<organism evidence="2 3">
    <name type="scientific">Pseudofrankia inefficax (strain DSM 45817 / CECT 9037 / DDB 130130 / EuI1c)</name>
    <name type="common">Frankia inefficax</name>
    <dbReference type="NCBI Taxonomy" id="298654"/>
    <lineage>
        <taxon>Bacteria</taxon>
        <taxon>Bacillati</taxon>
        <taxon>Actinomycetota</taxon>
        <taxon>Actinomycetes</taxon>
        <taxon>Frankiales</taxon>
        <taxon>Frankiaceae</taxon>
        <taxon>Pseudofrankia</taxon>
    </lineage>
</organism>
<dbReference type="eggNOG" id="COG4308">
    <property type="taxonomic scope" value="Bacteria"/>
</dbReference>
<dbReference type="InterPro" id="IPR013100">
    <property type="entry name" value="LEH"/>
</dbReference>
<name>E3JD40_PSEI1</name>
<dbReference type="Proteomes" id="UP000002484">
    <property type="component" value="Chromosome"/>
</dbReference>
<sequence>MADAQAVPGTDEASDPKSVVRAFLAALERLDVDAALRLVSDDVVYQNVPLPAARGRAAVARQLWGMVRYSTGFEARTHHIAADGPIVLTERTDVLRAGAWEAEFWVCGTFEVRDGQVVLWRDYFDWATFLAASARGAGKALAAKALTVAARARGKAGAS</sequence>
<dbReference type="Gene3D" id="3.10.450.50">
    <property type="match status" value="1"/>
</dbReference>
<evidence type="ECO:0000313" key="2">
    <source>
        <dbReference type="EMBL" id="ADP82324.1"/>
    </source>
</evidence>
<keyword evidence="3" id="KW-1185">Reference proteome</keyword>
<protein>
    <recommendedName>
        <fullName evidence="1">Limonene-1,2-epoxide hydrolase domain-containing protein</fullName>
    </recommendedName>
</protein>
<accession>E3JD40</accession>
<evidence type="ECO:0000313" key="3">
    <source>
        <dbReference type="Proteomes" id="UP000002484"/>
    </source>
</evidence>
<dbReference type="AlphaFoldDB" id="E3JD40"/>
<gene>
    <name evidence="2" type="ordered locus">FraEuI1c_4325</name>
</gene>
<dbReference type="OrthoDB" id="3681559at2"/>
<reference evidence="2 3" key="1">
    <citation type="submission" date="2010-10" db="EMBL/GenBank/DDBJ databases">
        <title>Complete sequence of Frankia sp. EuI1c.</title>
        <authorList>
            <consortium name="US DOE Joint Genome Institute"/>
            <person name="Lucas S."/>
            <person name="Copeland A."/>
            <person name="Lapidus A."/>
            <person name="Cheng J.-F."/>
            <person name="Bruce D."/>
            <person name="Goodwin L."/>
            <person name="Pitluck S."/>
            <person name="Chertkov O."/>
            <person name="Detter J.C."/>
            <person name="Han C."/>
            <person name="Tapia R."/>
            <person name="Land M."/>
            <person name="Hauser L."/>
            <person name="Jeffries C."/>
            <person name="Kyrpides N."/>
            <person name="Ivanova N."/>
            <person name="Mikhailova N."/>
            <person name="Beauchemin N."/>
            <person name="Sen A."/>
            <person name="Sur S.A."/>
            <person name="Gtari M."/>
            <person name="Wall L."/>
            <person name="Tisa L."/>
            <person name="Woyke T."/>
        </authorList>
    </citation>
    <scope>NUCLEOTIDE SEQUENCE [LARGE SCALE GENOMIC DNA]</scope>
    <source>
        <strain evidence="3">DSM 45817 / CECT 9037 / EuI1c</strain>
    </source>
</reference>
<evidence type="ECO:0000259" key="1">
    <source>
        <dbReference type="Pfam" id="PF07858"/>
    </source>
</evidence>
<dbReference type="RefSeq" id="WP_013425442.1">
    <property type="nucleotide sequence ID" value="NC_014666.1"/>
</dbReference>
<dbReference type="InterPro" id="IPR032710">
    <property type="entry name" value="NTF2-like_dom_sf"/>
</dbReference>
<dbReference type="InParanoid" id="E3JD40"/>
<feature type="domain" description="Limonene-1,2-epoxide hydrolase" evidence="1">
    <location>
        <begin position="17"/>
        <end position="135"/>
    </location>
</feature>
<dbReference type="KEGG" id="fri:FraEuI1c_4325"/>
<dbReference type="EMBL" id="CP002299">
    <property type="protein sequence ID" value="ADP82324.1"/>
    <property type="molecule type" value="Genomic_DNA"/>
</dbReference>
<dbReference type="STRING" id="298654.FraEuI1c_4325"/>
<proteinExistence type="predicted"/>
<dbReference type="SUPFAM" id="SSF54427">
    <property type="entry name" value="NTF2-like"/>
    <property type="match status" value="1"/>
</dbReference>
<dbReference type="HOGENOM" id="CLU_125946_0_0_11"/>